<dbReference type="InterPro" id="IPR049326">
    <property type="entry name" value="Rhodopsin_dom_fungi"/>
</dbReference>
<feature type="transmembrane region" description="Helical" evidence="1">
    <location>
        <begin position="31"/>
        <end position="51"/>
    </location>
</feature>
<protein>
    <recommendedName>
        <fullName evidence="2">Rhodopsin domain-containing protein</fullName>
    </recommendedName>
</protein>
<proteinExistence type="predicted"/>
<keyword evidence="1" id="KW-0472">Membrane</keyword>
<accession>A0A9N9LXS3</accession>
<feature type="transmembrane region" description="Helical" evidence="1">
    <location>
        <begin position="71"/>
        <end position="96"/>
    </location>
</feature>
<feature type="domain" description="Rhodopsin" evidence="2">
    <location>
        <begin position="123"/>
        <end position="220"/>
    </location>
</feature>
<gene>
    <name evidence="3" type="ORF">HYALB_00004756</name>
</gene>
<evidence type="ECO:0000259" key="2">
    <source>
        <dbReference type="Pfam" id="PF20684"/>
    </source>
</evidence>
<dbReference type="Pfam" id="PF20684">
    <property type="entry name" value="Fung_rhodopsin"/>
    <property type="match status" value="2"/>
</dbReference>
<keyword evidence="1" id="KW-1133">Transmembrane helix</keyword>
<dbReference type="OrthoDB" id="3918601at2759"/>
<sequence length="319" mass="35771">MWILLVPMGLCVLVKIYTKWEMVNRLQLDDFLLIFAMLAAVGQIVATSAQVEYGLGQNQTSLSYKQVEQFFLAQYVGQIMYILAIFIAKLVGLYFFLCLTAHDIRTRFVQGAIIFVAIWLFRVFWVVFAVIDGLTQILVGLLPIYLLQGLNMPISKKILSMLSFSPNLITLSLIVLRLKYLCTSFHSQNYTWDSFNLALVTNIHASTSIIAASIPFTKLFIDSLVLSPHIVTDGTRGVVSSARPTLRGSVVSTSKPRRSPEDQVKWPGSNLIEHVTAVTSIKSDSGWEELQDYNGSNRDKGSEERIVIRQTTSTTVTFT</sequence>
<organism evidence="3 4">
    <name type="scientific">Hymenoscyphus albidus</name>
    <dbReference type="NCBI Taxonomy" id="595503"/>
    <lineage>
        <taxon>Eukaryota</taxon>
        <taxon>Fungi</taxon>
        <taxon>Dikarya</taxon>
        <taxon>Ascomycota</taxon>
        <taxon>Pezizomycotina</taxon>
        <taxon>Leotiomycetes</taxon>
        <taxon>Helotiales</taxon>
        <taxon>Helotiaceae</taxon>
        <taxon>Hymenoscyphus</taxon>
    </lineage>
</organism>
<dbReference type="Proteomes" id="UP000701801">
    <property type="component" value="Unassembled WGS sequence"/>
</dbReference>
<name>A0A9N9LXS3_9HELO</name>
<feature type="transmembrane region" description="Helical" evidence="1">
    <location>
        <begin position="158"/>
        <end position="178"/>
    </location>
</feature>
<evidence type="ECO:0000313" key="4">
    <source>
        <dbReference type="Proteomes" id="UP000701801"/>
    </source>
</evidence>
<comment type="caution">
    <text evidence="3">The sequence shown here is derived from an EMBL/GenBank/DDBJ whole genome shotgun (WGS) entry which is preliminary data.</text>
</comment>
<dbReference type="PANTHER" id="PTHR39614">
    <property type="entry name" value="INTEGRAL MEMBRANE PROTEIN"/>
    <property type="match status" value="1"/>
</dbReference>
<keyword evidence="1" id="KW-0812">Transmembrane</keyword>
<feature type="domain" description="Rhodopsin" evidence="2">
    <location>
        <begin position="15"/>
        <end position="121"/>
    </location>
</feature>
<dbReference type="PANTHER" id="PTHR39614:SF2">
    <property type="entry name" value="INTEGRAL MEMBRANE PROTEIN"/>
    <property type="match status" value="1"/>
</dbReference>
<evidence type="ECO:0000313" key="3">
    <source>
        <dbReference type="EMBL" id="CAG8981813.1"/>
    </source>
</evidence>
<evidence type="ECO:0000256" key="1">
    <source>
        <dbReference type="SAM" id="Phobius"/>
    </source>
</evidence>
<dbReference type="AlphaFoldDB" id="A0A9N9LXS3"/>
<dbReference type="EMBL" id="CAJVRM010000518">
    <property type="protein sequence ID" value="CAG8981813.1"/>
    <property type="molecule type" value="Genomic_DNA"/>
</dbReference>
<reference evidence="3" key="1">
    <citation type="submission" date="2021-07" db="EMBL/GenBank/DDBJ databases">
        <authorList>
            <person name="Durling M."/>
        </authorList>
    </citation>
    <scope>NUCLEOTIDE SEQUENCE</scope>
</reference>
<feature type="transmembrane region" description="Helical" evidence="1">
    <location>
        <begin position="108"/>
        <end position="128"/>
    </location>
</feature>
<keyword evidence="4" id="KW-1185">Reference proteome</keyword>